<feature type="transmembrane region" description="Helical" evidence="1">
    <location>
        <begin position="53"/>
        <end position="74"/>
    </location>
</feature>
<organism evidence="2 3">
    <name type="scientific">Kitasatospora griseola</name>
    <name type="common">Streptomyces griseolosporeus</name>
    <dbReference type="NCBI Taxonomy" id="2064"/>
    <lineage>
        <taxon>Bacteria</taxon>
        <taxon>Bacillati</taxon>
        <taxon>Actinomycetota</taxon>
        <taxon>Actinomycetes</taxon>
        <taxon>Kitasatosporales</taxon>
        <taxon>Streptomycetaceae</taxon>
        <taxon>Kitasatospora</taxon>
    </lineage>
</organism>
<evidence type="ECO:0000313" key="2">
    <source>
        <dbReference type="EMBL" id="KIQ65809.1"/>
    </source>
</evidence>
<proteinExistence type="predicted"/>
<keyword evidence="1" id="KW-1133">Transmembrane helix</keyword>
<sequence length="170" mass="18612">MAFDLLHPRSEAEVYLLYTPLAEAAVLIGMWLDRRIAGPRTGRPVGWSRAAGIAFYGQLALVLPATPLLALVAFHEAGLPSQKAMPEPPPGYTVLETGDGCGNGHGATWWRTLYLAGPPDISTATAADRIRPRQRCETNGWLLDRRDLCTEVTTDDTRIIYRVLLNGTDL</sequence>
<accession>A0A0D0PTD2</accession>
<dbReference type="PATRIC" id="fig|2064.6.peg.4055"/>
<protein>
    <submittedName>
        <fullName evidence="2">Uncharacterized protein</fullName>
    </submittedName>
</protein>
<keyword evidence="3" id="KW-1185">Reference proteome</keyword>
<dbReference type="AlphaFoldDB" id="A0A0D0PTD2"/>
<gene>
    <name evidence="2" type="ORF">TR51_18885</name>
</gene>
<comment type="caution">
    <text evidence="2">The sequence shown here is derived from an EMBL/GenBank/DDBJ whole genome shotgun (WGS) entry which is preliminary data.</text>
</comment>
<feature type="transmembrane region" description="Helical" evidence="1">
    <location>
        <begin position="15"/>
        <end position="32"/>
    </location>
</feature>
<reference evidence="2 3" key="1">
    <citation type="submission" date="2015-02" db="EMBL/GenBank/DDBJ databases">
        <title>Draft genome sequence of Kitasatospora griseola MF730-N6, a bafilomycin, terpentecin and satosporin producer.</title>
        <authorList>
            <person name="Arens J.C."/>
            <person name="Haltli B."/>
            <person name="Kerr R.G."/>
        </authorList>
    </citation>
    <scope>NUCLEOTIDE SEQUENCE [LARGE SCALE GENOMIC DNA]</scope>
    <source>
        <strain evidence="2 3">MF730-N6</strain>
    </source>
</reference>
<keyword evidence="1" id="KW-0812">Transmembrane</keyword>
<dbReference type="EMBL" id="JXZB01000002">
    <property type="protein sequence ID" value="KIQ65809.1"/>
    <property type="molecule type" value="Genomic_DNA"/>
</dbReference>
<keyword evidence="1" id="KW-0472">Membrane</keyword>
<evidence type="ECO:0000256" key="1">
    <source>
        <dbReference type="SAM" id="Phobius"/>
    </source>
</evidence>
<name>A0A0D0PTD2_KITGR</name>
<dbReference type="Proteomes" id="UP000032066">
    <property type="component" value="Unassembled WGS sequence"/>
</dbReference>
<evidence type="ECO:0000313" key="3">
    <source>
        <dbReference type="Proteomes" id="UP000032066"/>
    </source>
</evidence>